<proteinExistence type="predicted"/>
<evidence type="ECO:0000256" key="1">
    <source>
        <dbReference type="ARBA" id="ARBA00004370"/>
    </source>
</evidence>
<dbReference type="EMBL" id="LGSZ01000073">
    <property type="protein sequence ID" value="KPH75957.1"/>
    <property type="molecule type" value="Genomic_DNA"/>
</dbReference>
<evidence type="ECO:0000313" key="6">
    <source>
        <dbReference type="EMBL" id="KPH75957.1"/>
    </source>
</evidence>
<dbReference type="GO" id="GO:0016020">
    <property type="term" value="C:membrane"/>
    <property type="evidence" value="ECO:0007669"/>
    <property type="project" value="UniProtKB-SubCell"/>
</dbReference>
<dbReference type="Pfam" id="PF05101">
    <property type="entry name" value="VirB3"/>
    <property type="match status" value="1"/>
</dbReference>
<dbReference type="Proteomes" id="UP000037822">
    <property type="component" value="Unassembled WGS sequence"/>
</dbReference>
<dbReference type="AlphaFoldDB" id="A0A0N1F1Z4"/>
<sequence>MTSEPERLTEDTLFLACTRPAMIAGVTMEAMAINVMASCILFLMAGSIVWGLIALPIHLTCRAICRHDPNQFRLLVAWLETRGRARNGAFWGGSSPTPLRLVRRYKAAEVAHG</sequence>
<protein>
    <submittedName>
        <fullName evidence="6">Type IV secretion protein VirB3</fullName>
    </submittedName>
</protein>
<keyword evidence="2 5" id="KW-0812">Transmembrane</keyword>
<comment type="caution">
    <text evidence="6">The sequence shown here is derived from an EMBL/GenBank/DDBJ whole genome shotgun (WGS) entry which is preliminary data.</text>
</comment>
<dbReference type="RefSeq" id="WP_054211533.1">
    <property type="nucleotide sequence ID" value="NZ_LGSZ01000073.1"/>
</dbReference>
<organism evidence="6 7">
    <name type="scientific">Bosea vaviloviae</name>
    <dbReference type="NCBI Taxonomy" id="1526658"/>
    <lineage>
        <taxon>Bacteria</taxon>
        <taxon>Pseudomonadati</taxon>
        <taxon>Pseudomonadota</taxon>
        <taxon>Alphaproteobacteria</taxon>
        <taxon>Hyphomicrobiales</taxon>
        <taxon>Boseaceae</taxon>
        <taxon>Bosea</taxon>
    </lineage>
</organism>
<dbReference type="OrthoDB" id="9799932at2"/>
<dbReference type="InterPro" id="IPR007792">
    <property type="entry name" value="T4SS_VirB3/TrbD/AvhB"/>
</dbReference>
<evidence type="ECO:0000256" key="4">
    <source>
        <dbReference type="ARBA" id="ARBA00023136"/>
    </source>
</evidence>
<gene>
    <name evidence="6" type="ORF">AE618_23700</name>
</gene>
<evidence type="ECO:0000256" key="5">
    <source>
        <dbReference type="SAM" id="Phobius"/>
    </source>
</evidence>
<keyword evidence="3 5" id="KW-1133">Transmembrane helix</keyword>
<evidence type="ECO:0000256" key="2">
    <source>
        <dbReference type="ARBA" id="ARBA00022692"/>
    </source>
</evidence>
<comment type="subcellular location">
    <subcellularLocation>
        <location evidence="1">Membrane</location>
    </subcellularLocation>
</comment>
<name>A0A0N1F1Z4_9HYPH</name>
<evidence type="ECO:0000256" key="3">
    <source>
        <dbReference type="ARBA" id="ARBA00022989"/>
    </source>
</evidence>
<evidence type="ECO:0000313" key="7">
    <source>
        <dbReference type="Proteomes" id="UP000037822"/>
    </source>
</evidence>
<reference evidence="6 7" key="1">
    <citation type="submission" date="2015-07" db="EMBL/GenBank/DDBJ databases">
        <title>Whole genome sequencing of Bosea vaviloviae isolated from cave pool.</title>
        <authorList>
            <person name="Tan N.E.H."/>
            <person name="Lee Y.P."/>
            <person name="Gan H.M."/>
            <person name="Barton H."/>
            <person name="Savka M.A."/>
        </authorList>
    </citation>
    <scope>NUCLEOTIDE SEQUENCE [LARGE SCALE GENOMIC DNA]</scope>
    <source>
        <strain evidence="6 7">SD260</strain>
    </source>
</reference>
<dbReference type="PATRIC" id="fig|1526658.3.peg.4706"/>
<feature type="transmembrane region" description="Helical" evidence="5">
    <location>
        <begin position="35"/>
        <end position="57"/>
    </location>
</feature>
<keyword evidence="4 5" id="KW-0472">Membrane</keyword>
<keyword evidence="7" id="KW-1185">Reference proteome</keyword>
<accession>A0A0N1F1Z4</accession>